<organism evidence="9 11">
    <name type="scientific">Tepidimonas ignava</name>
    <dbReference type="NCBI Taxonomy" id="114249"/>
    <lineage>
        <taxon>Bacteria</taxon>
        <taxon>Pseudomonadati</taxon>
        <taxon>Pseudomonadota</taxon>
        <taxon>Betaproteobacteria</taxon>
        <taxon>Burkholderiales</taxon>
        <taxon>Tepidimonas</taxon>
    </lineage>
</organism>
<gene>
    <name evidence="10" type="primary">folB</name>
    <name evidence="9" type="ORF">EDC36_10988</name>
    <name evidence="10" type="ORF">Tigna_01288</name>
</gene>
<sequence length="138" mass="15548">MSTTSALLAFAALRPDLAQRGRVLSLQGLQLPVRIGVHDFERGGPQRMRFDVDVCVDLQRAHARTDRLSDTFDYDAIRDMIRHLVTQQHFELQETLCDAILAWLLQQPGVLAARVRTAKPDVYPDCEAVAVERVGLRP</sequence>
<comment type="similarity">
    <text evidence="3">Belongs to the DHNA family.</text>
</comment>
<reference evidence="9 11" key="1">
    <citation type="submission" date="2019-03" db="EMBL/GenBank/DDBJ databases">
        <title>Genomic Encyclopedia of Type Strains, Phase IV (KMG-IV): sequencing the most valuable type-strain genomes for metagenomic binning, comparative biology and taxonomic classification.</title>
        <authorList>
            <person name="Goeker M."/>
        </authorList>
    </citation>
    <scope>NUCLEOTIDE SEQUENCE [LARGE SCALE GENOMIC DNA]</scope>
    <source>
        <strain evidence="9 11">DSM 12034</strain>
    </source>
</reference>
<evidence type="ECO:0000256" key="3">
    <source>
        <dbReference type="ARBA" id="ARBA00005708"/>
    </source>
</evidence>
<protein>
    <recommendedName>
        <fullName evidence="4">dihydroneopterin aldolase</fullName>
        <ecNumber evidence="4">4.1.2.25</ecNumber>
    </recommendedName>
    <alternativeName>
        <fullName evidence="7">7,8-dihydroneopterin aldolase</fullName>
    </alternativeName>
</protein>
<keyword evidence="12" id="KW-1185">Reference proteome</keyword>
<dbReference type="PANTHER" id="PTHR42844:SF1">
    <property type="entry name" value="DIHYDRONEOPTERIN ALDOLASE 1-RELATED"/>
    <property type="match status" value="1"/>
</dbReference>
<evidence type="ECO:0000256" key="6">
    <source>
        <dbReference type="ARBA" id="ARBA00023239"/>
    </source>
</evidence>
<dbReference type="GO" id="GO:0046656">
    <property type="term" value="P:folic acid biosynthetic process"/>
    <property type="evidence" value="ECO:0007669"/>
    <property type="project" value="UniProtKB-KW"/>
</dbReference>
<dbReference type="GO" id="GO:0004150">
    <property type="term" value="F:dihydroneopterin aldolase activity"/>
    <property type="evidence" value="ECO:0007669"/>
    <property type="project" value="UniProtKB-EC"/>
</dbReference>
<dbReference type="RefSeq" id="WP_132962793.1">
    <property type="nucleotide sequence ID" value="NZ_SMAH01000009.1"/>
</dbReference>
<dbReference type="InterPro" id="IPR006156">
    <property type="entry name" value="Dihydroneopterin_aldolase"/>
</dbReference>
<reference evidence="10 12" key="2">
    <citation type="submission" date="2019-07" db="EMBL/GenBank/DDBJ databases">
        <title>Tepidimonas ignava SPS-1037 draft genome.</title>
        <authorList>
            <person name="Da Costa M.S."/>
            <person name="Froufe H.J.C."/>
            <person name="Egas C."/>
            <person name="Albuquerque L."/>
        </authorList>
    </citation>
    <scope>NUCLEOTIDE SEQUENCE [LARGE SCALE GENOMIC DNA]</scope>
    <source>
        <strain evidence="10 12">SPS-1037</strain>
    </source>
</reference>
<dbReference type="Gene3D" id="3.30.1130.10">
    <property type="match status" value="1"/>
</dbReference>
<dbReference type="Proteomes" id="UP000315577">
    <property type="component" value="Unassembled WGS sequence"/>
</dbReference>
<name>A0A4R3LIQ7_9BURK</name>
<evidence type="ECO:0000313" key="9">
    <source>
        <dbReference type="EMBL" id="TCS97486.1"/>
    </source>
</evidence>
<comment type="pathway">
    <text evidence="2">Cofactor biosynthesis; tetrahydrofolate biosynthesis; 2-amino-4-hydroxy-6-hydroxymethyl-7,8-dihydropteridine diphosphate from 7,8-dihydroneopterin triphosphate: step 3/4.</text>
</comment>
<proteinExistence type="inferred from homology"/>
<keyword evidence="6 10" id="KW-0456">Lyase</keyword>
<evidence type="ECO:0000313" key="12">
    <source>
        <dbReference type="Proteomes" id="UP000315577"/>
    </source>
</evidence>
<evidence type="ECO:0000256" key="7">
    <source>
        <dbReference type="ARBA" id="ARBA00032903"/>
    </source>
</evidence>
<evidence type="ECO:0000256" key="4">
    <source>
        <dbReference type="ARBA" id="ARBA00013043"/>
    </source>
</evidence>
<keyword evidence="5" id="KW-0289">Folate biosynthesis</keyword>
<dbReference type="EMBL" id="SMAH01000009">
    <property type="protein sequence ID" value="TCS97486.1"/>
    <property type="molecule type" value="Genomic_DNA"/>
</dbReference>
<evidence type="ECO:0000256" key="2">
    <source>
        <dbReference type="ARBA" id="ARBA00005013"/>
    </source>
</evidence>
<accession>A0A4R3LIQ7</accession>
<evidence type="ECO:0000256" key="1">
    <source>
        <dbReference type="ARBA" id="ARBA00001353"/>
    </source>
</evidence>
<comment type="catalytic activity">
    <reaction evidence="1">
        <text>7,8-dihydroneopterin = 6-hydroxymethyl-7,8-dihydropterin + glycolaldehyde</text>
        <dbReference type="Rhea" id="RHEA:10540"/>
        <dbReference type="ChEBI" id="CHEBI:17001"/>
        <dbReference type="ChEBI" id="CHEBI:17071"/>
        <dbReference type="ChEBI" id="CHEBI:44841"/>
        <dbReference type="EC" id="4.1.2.25"/>
    </reaction>
</comment>
<dbReference type="OrthoDB" id="8774845at2"/>
<dbReference type="NCBIfam" id="TIGR00526">
    <property type="entry name" value="folB_dom"/>
    <property type="match status" value="1"/>
</dbReference>
<dbReference type="InterPro" id="IPR006157">
    <property type="entry name" value="FolB_dom"/>
</dbReference>
<evidence type="ECO:0000256" key="5">
    <source>
        <dbReference type="ARBA" id="ARBA00022909"/>
    </source>
</evidence>
<dbReference type="SUPFAM" id="SSF55620">
    <property type="entry name" value="Tetrahydrobiopterin biosynthesis enzymes-like"/>
    <property type="match status" value="1"/>
</dbReference>
<evidence type="ECO:0000313" key="10">
    <source>
        <dbReference type="EMBL" id="TSE22121.1"/>
    </source>
</evidence>
<dbReference type="EC" id="4.1.2.25" evidence="4"/>
<dbReference type="InterPro" id="IPR043133">
    <property type="entry name" value="GTP-CH-I_C/QueF"/>
</dbReference>
<dbReference type="EMBL" id="VJNC01000007">
    <property type="protein sequence ID" value="TSE22121.1"/>
    <property type="molecule type" value="Genomic_DNA"/>
</dbReference>
<dbReference type="PANTHER" id="PTHR42844">
    <property type="entry name" value="DIHYDRONEOPTERIN ALDOLASE 1-RELATED"/>
    <property type="match status" value="1"/>
</dbReference>
<dbReference type="AlphaFoldDB" id="A0A4R3LIQ7"/>
<comment type="caution">
    <text evidence="9">The sequence shown here is derived from an EMBL/GenBank/DDBJ whole genome shotgun (WGS) entry which is preliminary data.</text>
</comment>
<dbReference type="Proteomes" id="UP000295536">
    <property type="component" value="Unassembled WGS sequence"/>
</dbReference>
<dbReference type="SMART" id="SM00905">
    <property type="entry name" value="FolB"/>
    <property type="match status" value="1"/>
</dbReference>
<feature type="domain" description="Dihydroneopterin aldolase/epimerase" evidence="8">
    <location>
        <begin position="24"/>
        <end position="135"/>
    </location>
</feature>
<dbReference type="GO" id="GO:0005737">
    <property type="term" value="C:cytoplasm"/>
    <property type="evidence" value="ECO:0007669"/>
    <property type="project" value="TreeGrafter"/>
</dbReference>
<evidence type="ECO:0000259" key="8">
    <source>
        <dbReference type="SMART" id="SM00905"/>
    </source>
</evidence>
<dbReference type="Pfam" id="PF02152">
    <property type="entry name" value="FolB"/>
    <property type="match status" value="1"/>
</dbReference>
<evidence type="ECO:0000313" key="11">
    <source>
        <dbReference type="Proteomes" id="UP000295536"/>
    </source>
</evidence>